<evidence type="ECO:0000313" key="4">
    <source>
        <dbReference type="EMBL" id="MBG3879113.1"/>
    </source>
</evidence>
<reference evidence="4 5" key="1">
    <citation type="submission" date="2019-08" db="EMBL/GenBank/DDBJ databases">
        <authorList>
            <person name="Luo N."/>
        </authorList>
    </citation>
    <scope>NUCLEOTIDE SEQUENCE [LARGE SCALE GENOMIC DNA]</scope>
    <source>
        <strain evidence="4 5">NCIMB 9442</strain>
    </source>
</reference>
<evidence type="ECO:0000313" key="5">
    <source>
        <dbReference type="Proteomes" id="UP001194469"/>
    </source>
</evidence>
<keyword evidence="5" id="KW-1185">Reference proteome</keyword>
<sequence length="234" mass="25041">MPFRHAPEMPRPPKQAAAIARTAPHHSQPGQPHGTVIPMALLRALLLAALLALVPACATPTLAEPVPASSPFPDIPLENAATPTQLTALGLSGAGPWKLSDIRPATGNKTQLVLIEIFSMYCPHCQREAPHMNRLAEMLAASPLKDRITVIGVGAGNTRMEVDLFRERYGVAIPLFADPDLTVHEQVGEPGTPHFFLVSLKNRAAPATLLSRTGRMASPQAFLDELSAIAKRSN</sequence>
<comment type="caution">
    <text evidence="4">The sequence shown here is derived from an EMBL/GenBank/DDBJ whole genome shotgun (WGS) entry which is preliminary data.</text>
</comment>
<dbReference type="PROSITE" id="PS00194">
    <property type="entry name" value="THIOREDOXIN_1"/>
    <property type="match status" value="1"/>
</dbReference>
<dbReference type="InterPro" id="IPR013766">
    <property type="entry name" value="Thioredoxin_domain"/>
</dbReference>
<evidence type="ECO:0000256" key="1">
    <source>
        <dbReference type="ARBA" id="ARBA00023284"/>
    </source>
</evidence>
<dbReference type="InterPro" id="IPR017937">
    <property type="entry name" value="Thioredoxin_CS"/>
</dbReference>
<name>A0ABS0J9G8_9BACT</name>
<feature type="domain" description="Thioredoxin" evidence="3">
    <location>
        <begin position="66"/>
        <end position="231"/>
    </location>
</feature>
<dbReference type="Proteomes" id="UP001194469">
    <property type="component" value="Unassembled WGS sequence"/>
</dbReference>
<dbReference type="EMBL" id="VRYY01000818">
    <property type="protein sequence ID" value="MBG3879113.1"/>
    <property type="molecule type" value="Genomic_DNA"/>
</dbReference>
<dbReference type="CDD" id="cd02966">
    <property type="entry name" value="TlpA_like_family"/>
    <property type="match status" value="1"/>
</dbReference>
<evidence type="ECO:0000259" key="3">
    <source>
        <dbReference type="PROSITE" id="PS51352"/>
    </source>
</evidence>
<dbReference type="InterPro" id="IPR036249">
    <property type="entry name" value="Thioredoxin-like_sf"/>
</dbReference>
<protein>
    <submittedName>
        <fullName evidence="4">TlpA family protein disulfide reductase</fullName>
    </submittedName>
</protein>
<gene>
    <name evidence="4" type="ORF">FVW20_19470</name>
</gene>
<accession>A0ABS0J9G8</accession>
<dbReference type="RefSeq" id="WP_196610873.1">
    <property type="nucleotide sequence ID" value="NZ_VRYY01000818.1"/>
</dbReference>
<feature type="region of interest" description="Disordered" evidence="2">
    <location>
        <begin position="1"/>
        <end position="34"/>
    </location>
</feature>
<organism evidence="4 5">
    <name type="scientific">Nitratidesulfovibrio oxamicus</name>
    <dbReference type="NCBI Taxonomy" id="32016"/>
    <lineage>
        <taxon>Bacteria</taxon>
        <taxon>Pseudomonadati</taxon>
        <taxon>Thermodesulfobacteriota</taxon>
        <taxon>Desulfovibrionia</taxon>
        <taxon>Desulfovibrionales</taxon>
        <taxon>Desulfovibrionaceae</taxon>
        <taxon>Nitratidesulfovibrio</taxon>
    </lineage>
</organism>
<dbReference type="SUPFAM" id="SSF52833">
    <property type="entry name" value="Thioredoxin-like"/>
    <property type="match status" value="1"/>
</dbReference>
<dbReference type="InterPro" id="IPR000866">
    <property type="entry name" value="AhpC/TSA"/>
</dbReference>
<keyword evidence="1" id="KW-0676">Redox-active center</keyword>
<proteinExistence type="predicted"/>
<dbReference type="PROSITE" id="PS51352">
    <property type="entry name" value="THIOREDOXIN_2"/>
    <property type="match status" value="1"/>
</dbReference>
<evidence type="ECO:0000256" key="2">
    <source>
        <dbReference type="SAM" id="MobiDB-lite"/>
    </source>
</evidence>
<dbReference type="Gene3D" id="3.40.30.10">
    <property type="entry name" value="Glutaredoxin"/>
    <property type="match status" value="1"/>
</dbReference>
<dbReference type="Pfam" id="PF00578">
    <property type="entry name" value="AhpC-TSA"/>
    <property type="match status" value="1"/>
</dbReference>